<keyword evidence="3 6" id="KW-1133">Transmembrane helix</keyword>
<feature type="transmembrane region" description="Helical" evidence="6">
    <location>
        <begin position="16"/>
        <end position="37"/>
    </location>
</feature>
<dbReference type="KEGG" id="cel:CELE_K12H6.6"/>
<dbReference type="AGR" id="WB:WBGene00019686"/>
<evidence type="ECO:0000256" key="4">
    <source>
        <dbReference type="ARBA" id="ARBA00023136"/>
    </source>
</evidence>
<evidence type="ECO:0007829" key="11">
    <source>
        <dbReference type="PeptideAtlas" id="Q9N5G9"/>
    </source>
</evidence>
<feature type="transmembrane region" description="Helical" evidence="6">
    <location>
        <begin position="168"/>
        <end position="188"/>
    </location>
</feature>
<evidence type="ECO:0000313" key="10">
    <source>
        <dbReference type="WormBase" id="K12H6.6a"/>
    </source>
</evidence>
<evidence type="ECO:0000256" key="1">
    <source>
        <dbReference type="ARBA" id="ARBA00004141"/>
    </source>
</evidence>
<protein>
    <submittedName>
        <fullName evidence="8">TLC domain-containing protein</fullName>
    </submittedName>
</protein>
<dbReference type="InterPro" id="IPR006634">
    <property type="entry name" value="TLC-dom"/>
</dbReference>
<dbReference type="Proteomes" id="UP000001940">
    <property type="component" value="Chromosome II"/>
</dbReference>
<dbReference type="CTD" id="173629"/>
<dbReference type="InParanoid" id="Q9N5G9"/>
<accession>Q9N5G9</accession>
<dbReference type="GO" id="GO:0097035">
    <property type="term" value="P:regulation of membrane lipid distribution"/>
    <property type="evidence" value="ECO:0000318"/>
    <property type="project" value="GO_Central"/>
</dbReference>
<dbReference type="PROSITE" id="PS50922">
    <property type="entry name" value="TLC"/>
    <property type="match status" value="1"/>
</dbReference>
<evidence type="ECO:0000259" key="7">
    <source>
        <dbReference type="PROSITE" id="PS50922"/>
    </source>
</evidence>
<organism evidence="8 9">
    <name type="scientific">Caenorhabditis elegans</name>
    <dbReference type="NCBI Taxonomy" id="6239"/>
    <lineage>
        <taxon>Eukaryota</taxon>
        <taxon>Metazoa</taxon>
        <taxon>Ecdysozoa</taxon>
        <taxon>Nematoda</taxon>
        <taxon>Chromadorea</taxon>
        <taxon>Rhabditida</taxon>
        <taxon>Rhabditina</taxon>
        <taxon>Rhabditomorpha</taxon>
        <taxon>Rhabditoidea</taxon>
        <taxon>Rhabditidae</taxon>
        <taxon>Peloderinae</taxon>
        <taxon>Caenorhabditis</taxon>
    </lineage>
</organism>
<reference evidence="8 9" key="1">
    <citation type="journal article" date="1998" name="Science">
        <title>Genome sequence of the nematode C. elegans: a platform for investigating biology.</title>
        <authorList>
            <consortium name="The C. elegans sequencing consortium"/>
            <person name="Sulson J.E."/>
            <person name="Waterston R."/>
        </authorList>
    </citation>
    <scope>NUCLEOTIDE SEQUENCE [LARGE SCALE GENOMIC DNA]</scope>
    <source>
        <strain evidence="8 9">Bristol N2</strain>
    </source>
</reference>
<evidence type="ECO:0000313" key="9">
    <source>
        <dbReference type="Proteomes" id="UP000001940"/>
    </source>
</evidence>
<dbReference type="PANTHER" id="PTHR13439">
    <property type="entry name" value="CT120 PROTEIN"/>
    <property type="match status" value="1"/>
</dbReference>
<keyword evidence="4 5" id="KW-0472">Membrane</keyword>
<dbReference type="SMART" id="SM00724">
    <property type="entry name" value="TLC"/>
    <property type="match status" value="1"/>
</dbReference>
<dbReference type="WormBase" id="K12H6.6a">
    <property type="protein sequence ID" value="CE20009"/>
    <property type="gene ID" value="WBGene00019686"/>
</dbReference>
<evidence type="ECO:0000256" key="3">
    <source>
        <dbReference type="ARBA" id="ARBA00022989"/>
    </source>
</evidence>
<dbReference type="EMBL" id="BX284602">
    <property type="protein sequence ID" value="CCD72960.1"/>
    <property type="molecule type" value="Genomic_DNA"/>
</dbReference>
<evidence type="ECO:0000256" key="2">
    <source>
        <dbReference type="ARBA" id="ARBA00022692"/>
    </source>
</evidence>
<name>Q9N5G9_CAEEL</name>
<dbReference type="SMR" id="Q9N5G9"/>
<gene>
    <name evidence="8" type="ORF">CELE_K12H6.6</name>
    <name evidence="8 10" type="ORF">K12H6.6</name>
</gene>
<dbReference type="FunCoup" id="Q9N5G9">
    <property type="interactions" value="338"/>
</dbReference>
<dbReference type="PANTHER" id="PTHR13439:SF70">
    <property type="entry name" value="TLC DOMAIN-CONTAINING PROTEIN-RELATED"/>
    <property type="match status" value="1"/>
</dbReference>
<dbReference type="GeneID" id="173629"/>
<dbReference type="GO" id="GO:0007009">
    <property type="term" value="P:plasma membrane organization"/>
    <property type="evidence" value="ECO:0000318"/>
    <property type="project" value="GO_Central"/>
</dbReference>
<keyword evidence="11" id="KW-1267">Proteomics identification</keyword>
<evidence type="ECO:0000313" key="8">
    <source>
        <dbReference type="EMBL" id="CCD72960.1"/>
    </source>
</evidence>
<comment type="subcellular location">
    <subcellularLocation>
        <location evidence="1">Membrane</location>
        <topology evidence="1">Multi-pass membrane protein</topology>
    </subcellularLocation>
</comment>
<feature type="transmembrane region" description="Helical" evidence="6">
    <location>
        <begin position="208"/>
        <end position="231"/>
    </location>
</feature>
<dbReference type="OrthoDB" id="10266980at2759"/>
<dbReference type="RefSeq" id="NP_494378.1">
    <property type="nucleotide sequence ID" value="NM_061977.4"/>
</dbReference>
<evidence type="ECO:0000256" key="6">
    <source>
        <dbReference type="SAM" id="Phobius"/>
    </source>
</evidence>
<dbReference type="GO" id="GO:0005886">
    <property type="term" value="C:plasma membrane"/>
    <property type="evidence" value="ECO:0000318"/>
    <property type="project" value="GO_Central"/>
</dbReference>
<dbReference type="Bgee" id="WBGene00019686">
    <property type="expression patterns" value="Expressed in pharyngeal muscle cell (C elegans) and 4 other cell types or tissues"/>
</dbReference>
<keyword evidence="2 5" id="KW-0812">Transmembrane</keyword>
<evidence type="ECO:0000256" key="5">
    <source>
        <dbReference type="PROSITE-ProRule" id="PRU00205"/>
    </source>
</evidence>
<sequence>MGDSTRILDEKWAREIALVLVSVVFFRILHIVIYRFLFGEWRLDCHNFCKQTHVDNEETVPVAESEPGNATMSTLKKWRISNESVSMVHSAISGFWAAYALIVDPELFKSPILYHCIVGRNLVLMMTGYLLNDLVDLICNERSVRIVELLFHHVVVLSAFTICLFYDLMLGIVVAGLLMELNSIFLHIRSLMNLYGFDKKLTAFRVTVILNIITLVVFRLIVNVYMIYFVFASFSMSPWYIASTICVLILCLASSNMVLTYRLLAADGFCGASRQRQVPARVETEVPPEHQNLVKQVVQGSDQNDGIIG</sequence>
<feature type="transmembrane region" description="Helical" evidence="6">
    <location>
        <begin position="237"/>
        <end position="259"/>
    </location>
</feature>
<proteinExistence type="evidence at protein level"/>
<dbReference type="GO" id="GO:0071709">
    <property type="term" value="P:membrane assembly"/>
    <property type="evidence" value="ECO:0000318"/>
    <property type="project" value="GO_Central"/>
</dbReference>
<dbReference type="AlphaFoldDB" id="Q9N5G9"/>
<keyword evidence="9" id="KW-1185">Reference proteome</keyword>
<dbReference type="InterPro" id="IPR050846">
    <property type="entry name" value="TLCD"/>
</dbReference>
<dbReference type="GO" id="GO:0055091">
    <property type="term" value="P:phospholipid homeostasis"/>
    <property type="evidence" value="ECO:0000318"/>
    <property type="project" value="GO_Central"/>
</dbReference>
<feature type="domain" description="TLC" evidence="7">
    <location>
        <begin position="75"/>
        <end position="262"/>
    </location>
</feature>
<dbReference type="Pfam" id="PF03798">
    <property type="entry name" value="TRAM_LAG1_CLN8"/>
    <property type="match status" value="1"/>
</dbReference>
<dbReference type="UCSC" id="K12H6.6a">
    <property type="organism name" value="c. elegans"/>
</dbReference>